<evidence type="ECO:0000313" key="1">
    <source>
        <dbReference type="EMBL" id="BAQ18299.1"/>
    </source>
</evidence>
<dbReference type="HOGENOM" id="CLU_134441_0_0_5"/>
<dbReference type="STRING" id="1384459.GL4_2866"/>
<proteinExistence type="predicted"/>
<dbReference type="AlphaFoldDB" id="A0A0A8K8I6"/>
<protein>
    <recommendedName>
        <fullName evidence="3">DUF1833 domain-containing protein</fullName>
    </recommendedName>
</protein>
<evidence type="ECO:0000313" key="2">
    <source>
        <dbReference type="Proteomes" id="UP000031643"/>
    </source>
</evidence>
<dbReference type="RefSeq" id="WP_045368381.1">
    <property type="nucleotide sequence ID" value="NZ_AP014648.1"/>
</dbReference>
<keyword evidence="2" id="KW-1185">Reference proteome</keyword>
<dbReference type="KEGG" id="mcg:GL4_2866"/>
<gene>
    <name evidence="1" type="ORF">GL4_2866</name>
</gene>
<accession>A0A0A8K8I6</accession>
<reference evidence="1 2" key="1">
    <citation type="submission" date="2014-09" db="EMBL/GenBank/DDBJ databases">
        <title>Genome sequencing of Methyloceanibacter caenitepidi Gela4.</title>
        <authorList>
            <person name="Takeuchi M."/>
            <person name="Susumu S."/>
            <person name="Kamagata Y."/>
            <person name="Oshima K."/>
            <person name="Hattori M."/>
            <person name="Iwasaki W."/>
        </authorList>
    </citation>
    <scope>NUCLEOTIDE SEQUENCE [LARGE SCALE GENOMIC DNA]</scope>
    <source>
        <strain evidence="1 2">Gela4</strain>
    </source>
</reference>
<dbReference type="Pfam" id="PF08875">
    <property type="entry name" value="DUF1833"/>
    <property type="match status" value="1"/>
</dbReference>
<dbReference type="InterPro" id="IPR014974">
    <property type="entry name" value="DUF1833"/>
</dbReference>
<dbReference type="OrthoDB" id="7691601at2"/>
<sequence>MRTVSLPFLQAVFAQQTAEAPIVLVTIEHADIATPVRVVNYDQSVVSNGETFVAYPFELTLPTEPEHGPPRATVKIDNVHRDIVASIRNASGGAPTVTLAVALASSPDTIEASFSGFDLKNVSYDALTIEGELTLDSLGGEPYPAGRFRPGAFPGLF</sequence>
<dbReference type="Proteomes" id="UP000031643">
    <property type="component" value="Chromosome"/>
</dbReference>
<evidence type="ECO:0008006" key="3">
    <source>
        <dbReference type="Google" id="ProtNLM"/>
    </source>
</evidence>
<name>A0A0A8K8I6_9HYPH</name>
<organism evidence="1 2">
    <name type="scientific">Methyloceanibacter caenitepidi</name>
    <dbReference type="NCBI Taxonomy" id="1384459"/>
    <lineage>
        <taxon>Bacteria</taxon>
        <taxon>Pseudomonadati</taxon>
        <taxon>Pseudomonadota</taxon>
        <taxon>Alphaproteobacteria</taxon>
        <taxon>Hyphomicrobiales</taxon>
        <taxon>Hyphomicrobiaceae</taxon>
        <taxon>Methyloceanibacter</taxon>
    </lineage>
</organism>
<dbReference type="EMBL" id="AP014648">
    <property type="protein sequence ID" value="BAQ18299.1"/>
    <property type="molecule type" value="Genomic_DNA"/>
</dbReference>